<dbReference type="PANTHER" id="PTHR39181">
    <property type="entry name" value="TYROSINE-PROTEIN PHOSPHATASE YWQE"/>
    <property type="match status" value="1"/>
</dbReference>
<dbReference type="Gene3D" id="3.20.20.140">
    <property type="entry name" value="Metal-dependent hydrolases"/>
    <property type="match status" value="1"/>
</dbReference>
<keyword evidence="3" id="KW-0378">Hydrolase</keyword>
<comment type="catalytic activity">
    <reaction evidence="4">
        <text>O-phospho-L-tyrosyl-[protein] + H2O = L-tyrosyl-[protein] + phosphate</text>
        <dbReference type="Rhea" id="RHEA:10684"/>
        <dbReference type="Rhea" id="RHEA-COMP:10136"/>
        <dbReference type="Rhea" id="RHEA-COMP:20101"/>
        <dbReference type="ChEBI" id="CHEBI:15377"/>
        <dbReference type="ChEBI" id="CHEBI:43474"/>
        <dbReference type="ChEBI" id="CHEBI:46858"/>
        <dbReference type="ChEBI" id="CHEBI:61978"/>
        <dbReference type="EC" id="3.1.3.48"/>
    </reaction>
</comment>
<evidence type="ECO:0000256" key="1">
    <source>
        <dbReference type="ARBA" id="ARBA00005750"/>
    </source>
</evidence>
<dbReference type="RefSeq" id="WP_281764308.1">
    <property type="nucleotide sequence ID" value="NZ_BRVO01000001.1"/>
</dbReference>
<comment type="similarity">
    <text evidence="1">Belongs to the metallo-dependent hydrolases superfamily. CpsB/CapC family.</text>
</comment>
<evidence type="ECO:0000256" key="4">
    <source>
        <dbReference type="ARBA" id="ARBA00051722"/>
    </source>
</evidence>
<dbReference type="PIRSF" id="PIRSF016557">
    <property type="entry name" value="Caps_synth_CpsB"/>
    <property type="match status" value="1"/>
</dbReference>
<sequence length="246" mass="28143">MLFGFKKKYLLKDVLLDNYVDIHSHILPGIDDGADSVETSEDLLKSMRSLGFSRIITTPHTLPNVWDNTTESITGAYTKLIKEKQDLTSQVQLKVASEYFLDNEFLEKTLEQNNLLTLKDNYLLVELSYLNPPIALNEILFAIQMKGYQPVLAHPERYLYYHNTKDTYEALKNAGCLFQLNLLSVVGYYGKGVMETADYLLKNGFIDFTGSDIHHKRHIAAFDRKVMIKSIEALKVAMSKNQFFAD</sequence>
<proteinExistence type="inferred from homology"/>
<keyword evidence="6" id="KW-1185">Reference proteome</keyword>
<reference evidence="5" key="1">
    <citation type="submission" date="2022-07" db="EMBL/GenBank/DDBJ databases">
        <title>Taxonomy of Novel Oxalotrophic and Methylotrophic Bacteria.</title>
        <authorList>
            <person name="Sahin N."/>
            <person name="Tani A."/>
        </authorList>
    </citation>
    <scope>NUCLEOTIDE SEQUENCE</scope>
    <source>
        <strain evidence="5">Y10</strain>
    </source>
</reference>
<dbReference type="Pfam" id="PF19567">
    <property type="entry name" value="CpsB_CapC"/>
    <property type="match status" value="1"/>
</dbReference>
<dbReference type="EMBL" id="BRVO01000001">
    <property type="protein sequence ID" value="GLB48674.1"/>
    <property type="molecule type" value="Genomic_DNA"/>
</dbReference>
<evidence type="ECO:0000313" key="6">
    <source>
        <dbReference type="Proteomes" id="UP001143543"/>
    </source>
</evidence>
<evidence type="ECO:0000256" key="2">
    <source>
        <dbReference type="ARBA" id="ARBA00013064"/>
    </source>
</evidence>
<organism evidence="5 6">
    <name type="scientific">Neptunitalea lumnitzerae</name>
    <dbReference type="NCBI Taxonomy" id="2965509"/>
    <lineage>
        <taxon>Bacteria</taxon>
        <taxon>Pseudomonadati</taxon>
        <taxon>Bacteroidota</taxon>
        <taxon>Flavobacteriia</taxon>
        <taxon>Flavobacteriales</taxon>
        <taxon>Flavobacteriaceae</taxon>
        <taxon>Neptunitalea</taxon>
    </lineage>
</organism>
<dbReference type="InterPro" id="IPR016195">
    <property type="entry name" value="Pol/histidinol_Pase-like"/>
</dbReference>
<protein>
    <recommendedName>
        <fullName evidence="2">protein-tyrosine-phosphatase</fullName>
        <ecNumber evidence="2">3.1.3.48</ecNumber>
    </recommendedName>
</protein>
<dbReference type="Proteomes" id="UP001143543">
    <property type="component" value="Unassembled WGS sequence"/>
</dbReference>
<gene>
    <name evidence="5" type="ORF">Y10_10420</name>
</gene>
<evidence type="ECO:0000313" key="5">
    <source>
        <dbReference type="EMBL" id="GLB48674.1"/>
    </source>
</evidence>
<accession>A0ABQ5MGZ3</accession>
<evidence type="ECO:0000256" key="3">
    <source>
        <dbReference type="ARBA" id="ARBA00022801"/>
    </source>
</evidence>
<dbReference type="SUPFAM" id="SSF89550">
    <property type="entry name" value="PHP domain-like"/>
    <property type="match status" value="1"/>
</dbReference>
<dbReference type="EC" id="3.1.3.48" evidence="2"/>
<name>A0ABQ5MGZ3_9FLAO</name>
<dbReference type="InterPro" id="IPR016667">
    <property type="entry name" value="Caps_polysacc_synth_CpsB/CapC"/>
</dbReference>
<comment type="caution">
    <text evidence="5">The sequence shown here is derived from an EMBL/GenBank/DDBJ whole genome shotgun (WGS) entry which is preliminary data.</text>
</comment>
<dbReference type="PANTHER" id="PTHR39181:SF1">
    <property type="entry name" value="TYROSINE-PROTEIN PHOSPHATASE YWQE"/>
    <property type="match status" value="1"/>
</dbReference>